<dbReference type="OrthoDB" id="672632at2"/>
<gene>
    <name evidence="1" type="ORF">A3860_34135</name>
</gene>
<dbReference type="EMBL" id="LVYD01000064">
    <property type="protein sequence ID" value="OQP60419.1"/>
    <property type="molecule type" value="Genomic_DNA"/>
</dbReference>
<proteinExistence type="predicted"/>
<protein>
    <submittedName>
        <fullName evidence="1">Uncharacterized protein</fullName>
    </submittedName>
</protein>
<dbReference type="AlphaFoldDB" id="A0A1V9FPX0"/>
<dbReference type="Proteomes" id="UP000192796">
    <property type="component" value="Unassembled WGS sequence"/>
</dbReference>
<evidence type="ECO:0000313" key="1">
    <source>
        <dbReference type="EMBL" id="OQP60419.1"/>
    </source>
</evidence>
<organism evidence="1 2">
    <name type="scientific">Niastella vici</name>
    <dbReference type="NCBI Taxonomy" id="1703345"/>
    <lineage>
        <taxon>Bacteria</taxon>
        <taxon>Pseudomonadati</taxon>
        <taxon>Bacteroidota</taxon>
        <taxon>Chitinophagia</taxon>
        <taxon>Chitinophagales</taxon>
        <taxon>Chitinophagaceae</taxon>
        <taxon>Niastella</taxon>
    </lineage>
</organism>
<sequence length="269" mass="30890">MAEVFAPFVIQRTMQGLTFYCMEGRNFVRTKSSLSRRKVLYAPCFARTREYAALMGQASKIGSFVYNTLPVYWRQSWMYRSFTGEAFTMLKAGEQSAEIQQVLWERYVKEIVSKKPAEAIKVSSFDKPKRAYRKLNTGYWKGKTIKSARRKARKEQTMYYAGLMAQASKIGAKLYAQLRGKYAGRHYYQYLTGQALKLLKQEISAEDILADLSPTLPGTDCSEAKTQKKAVNVVRHQKGQYYFIPSLYKRFSGLEKVFPKAAIILIEDG</sequence>
<dbReference type="RefSeq" id="WP_081153420.1">
    <property type="nucleotide sequence ID" value="NZ_LVYD01000064.1"/>
</dbReference>
<evidence type="ECO:0000313" key="2">
    <source>
        <dbReference type="Proteomes" id="UP000192796"/>
    </source>
</evidence>
<comment type="caution">
    <text evidence="1">The sequence shown here is derived from an EMBL/GenBank/DDBJ whole genome shotgun (WGS) entry which is preliminary data.</text>
</comment>
<accession>A0A1V9FPX0</accession>
<reference evidence="1 2" key="1">
    <citation type="submission" date="2016-03" db="EMBL/GenBank/DDBJ databases">
        <title>Niastella vici sp. nov., isolated from farmland soil.</title>
        <authorList>
            <person name="Chen L."/>
            <person name="Wang D."/>
            <person name="Yang S."/>
            <person name="Wang G."/>
        </authorList>
    </citation>
    <scope>NUCLEOTIDE SEQUENCE [LARGE SCALE GENOMIC DNA]</scope>
    <source>
        <strain evidence="1 2">DJ57</strain>
    </source>
</reference>
<keyword evidence="2" id="KW-1185">Reference proteome</keyword>
<name>A0A1V9FPX0_9BACT</name>